<feature type="region of interest" description="Disordered" evidence="1">
    <location>
        <begin position="1"/>
        <end position="22"/>
    </location>
</feature>
<evidence type="ECO:0000313" key="4">
    <source>
        <dbReference type="EMBL" id="QNE04488.1"/>
    </source>
</evidence>
<dbReference type="InterPro" id="IPR025841">
    <property type="entry name" value="CP_ATPgrasp_2"/>
</dbReference>
<dbReference type="AlphaFoldDB" id="A0A7G6VRX3"/>
<dbReference type="PANTHER" id="PTHR34595">
    <property type="entry name" value="BLR5612 PROTEIN"/>
    <property type="match status" value="1"/>
</dbReference>
<dbReference type="SUPFAM" id="SSF56059">
    <property type="entry name" value="Glutathione synthetase ATP-binding domain-like"/>
    <property type="match status" value="1"/>
</dbReference>
<feature type="domain" description="DUF403" evidence="2">
    <location>
        <begin position="524"/>
        <end position="824"/>
    </location>
</feature>
<reference evidence="4 5" key="1">
    <citation type="submission" date="2020-08" db="EMBL/GenBank/DDBJ databases">
        <authorList>
            <person name="Liu G."/>
            <person name="Sun C."/>
        </authorList>
    </citation>
    <scope>NUCLEOTIDE SEQUENCE [LARGE SCALE GENOMIC DNA]</scope>
    <source>
        <strain evidence="4 5">OT19</strain>
    </source>
</reference>
<dbReference type="InterPro" id="IPR051680">
    <property type="entry name" value="ATP-dep_Glu-Cys_Ligase-2"/>
</dbReference>
<organism evidence="4 5">
    <name type="scientific">Croceicoccus marinus</name>
    <dbReference type="NCBI Taxonomy" id="450378"/>
    <lineage>
        <taxon>Bacteria</taxon>
        <taxon>Pseudomonadati</taxon>
        <taxon>Pseudomonadota</taxon>
        <taxon>Alphaproteobacteria</taxon>
        <taxon>Sphingomonadales</taxon>
        <taxon>Erythrobacteraceae</taxon>
        <taxon>Croceicoccus</taxon>
    </lineage>
</organism>
<feature type="domain" description="Circularly permuted ATP-grasp type 2" evidence="3">
    <location>
        <begin position="96"/>
        <end position="475"/>
    </location>
</feature>
<evidence type="ECO:0000256" key="1">
    <source>
        <dbReference type="SAM" id="MobiDB-lite"/>
    </source>
</evidence>
<gene>
    <name evidence="4" type="ORF">H4O24_10960</name>
</gene>
<dbReference type="PANTHER" id="PTHR34595:SF2">
    <property type="entry name" value="BLR2978 PROTEIN"/>
    <property type="match status" value="1"/>
</dbReference>
<name>A0A7G6VRX3_9SPHN</name>
<dbReference type="Pfam" id="PF14403">
    <property type="entry name" value="CP_ATPgrasp_2"/>
    <property type="match status" value="1"/>
</dbReference>
<evidence type="ECO:0000259" key="3">
    <source>
        <dbReference type="Pfam" id="PF14403"/>
    </source>
</evidence>
<dbReference type="Proteomes" id="UP000515297">
    <property type="component" value="Chromosome"/>
</dbReference>
<dbReference type="Gene3D" id="3.40.50.11290">
    <property type="match status" value="1"/>
</dbReference>
<protein>
    <submittedName>
        <fullName evidence="4">Circularly permuted type 2 ATP-grasp protein</fullName>
    </submittedName>
</protein>
<dbReference type="InterPro" id="IPR007296">
    <property type="entry name" value="DUF403"/>
</dbReference>
<accession>A0A7G6VRX3</accession>
<evidence type="ECO:0000259" key="2">
    <source>
        <dbReference type="Pfam" id="PF04168"/>
    </source>
</evidence>
<sequence length="839" mass="91301">MNENSPVSHGDTLFGPDPGNDPLGWYRAPDRGDIFATASGEMANRWRQVASTLGQLGGGDLAKTQSYLNRNVEDLGLAFRLTGDERERPWPLGPMPVLIGAAEWDMLEAGLIQRAELLEHVVADIYGEQKLVNKGHLPAALASGSPNFARRMVGLRPPGGYHLRVYTVDLARGPMGEWRVLSDRTRLPTGIGYALENRLALIRSTGSLLAGIGARRITEFFEALRFGIAADCTRADPRIGLLTPGRFNQSYPEQAHLARHMGFSLVEGRDLTVRDGKLYVRTVAGLKRIDGLWRWINTSDIDPMAFDQHSQIGVAGLVDACRSGQLSVANWPGAGVVESRAMSAFLPRLAQVVTGGPLMLPNAATWWCGQKAERDIALSRFDELVFASSFRGGVPGIPEGSTRIGADMDPDAREQIMQSLARRPMDYVAQELVATSTTPSIVNGRFEPRRFTLRCFLARGPNGQWMVMPGGFARISKQGHLRTALMERDDFSADLCVVGEMDSNRTVRTPDLDPPSVRRGGGQLPSQAADNLFWLGRYGERLHQTARIVRILVENSDGPAGRMAVPESVTTADRLAALLRQWSAAPLAAADEDHPSPHDMAIAALTDGSLSGSIPSLIEKARQIALLLRDRLSRDSWRAVHRNLPAVDAMDSDSLIDACDAVVAQTAAITQLVSDNMGRTAAWRFYDMGMATERASMMLQAVQAIVPGSASAEDLTALLDLIDGTALYRSRYLTIPFIAPVLDMVLLDPAEPRGLAYQARRLADHLAALPDLRQDGLPEEPFRLAQMLNAKIAGLDARQLDGPTLQGLRDDLGALAATIGRRYFLQPDAPSRESGALLA</sequence>
<dbReference type="EMBL" id="CP060052">
    <property type="protein sequence ID" value="QNE04488.1"/>
    <property type="molecule type" value="Genomic_DNA"/>
</dbReference>
<dbReference type="RefSeq" id="WP_185883759.1">
    <property type="nucleotide sequence ID" value="NZ_CP060052.1"/>
</dbReference>
<dbReference type="Pfam" id="PF04168">
    <property type="entry name" value="Alpha-E"/>
    <property type="match status" value="1"/>
</dbReference>
<proteinExistence type="predicted"/>
<evidence type="ECO:0000313" key="5">
    <source>
        <dbReference type="Proteomes" id="UP000515297"/>
    </source>
</evidence>